<accession>A0A2U2HIU6</accession>
<feature type="compositionally biased region" description="Polar residues" evidence="1">
    <location>
        <begin position="100"/>
        <end position="111"/>
    </location>
</feature>
<feature type="region of interest" description="Disordered" evidence="1">
    <location>
        <begin position="100"/>
        <end position="120"/>
    </location>
</feature>
<evidence type="ECO:0000313" key="4">
    <source>
        <dbReference type="Proteomes" id="UP000241421"/>
    </source>
</evidence>
<sequence length="364" mass="39072">MNTKKILLAALLGALVTPVFASIDSEAMEALAEIGMDAGADADGPRDVERHVVMLAAGDEGGATGHGAMAGMRMRGKLVKNAPYSAEVVSERVQHLSDGNQISNKSSTMSYRDSAGRTRTELRDKDGAVRAVTITDPVGGSTFLLNPQRKIATKLPAPGARGAGMERIRMMHNDGKHNDGKHKDGNPGAAGHETHVERHADADGDGEKIIVKRIERAEGGVGERVRERVRVHVMHNMAAGDGPRIGPIVANAFGDVKWSAKAATKDLGAREFDGVKAEGKQRSYEIPAGEVGNRSPITVTHESWFAPSLQVTVYTKHSDPRSGERIYRLANVKRDEPAAALFTVPSDYSVRDLATRIRRAPAKQ</sequence>
<feature type="region of interest" description="Disordered" evidence="1">
    <location>
        <begin position="175"/>
        <end position="206"/>
    </location>
</feature>
<proteinExistence type="predicted"/>
<dbReference type="EMBL" id="PXWF02000242">
    <property type="protein sequence ID" value="PWF46688.1"/>
    <property type="molecule type" value="Genomic_DNA"/>
</dbReference>
<dbReference type="AlphaFoldDB" id="A0A2U2HIU6"/>
<keyword evidence="2" id="KW-0732">Signal</keyword>
<dbReference type="OrthoDB" id="115149at2"/>
<evidence type="ECO:0000256" key="2">
    <source>
        <dbReference type="SAM" id="SignalP"/>
    </source>
</evidence>
<feature type="compositionally biased region" description="Basic and acidic residues" evidence="1">
    <location>
        <begin position="175"/>
        <end position="185"/>
    </location>
</feature>
<name>A0A2U2HIU6_9BURK</name>
<evidence type="ECO:0000256" key="1">
    <source>
        <dbReference type="SAM" id="MobiDB-lite"/>
    </source>
</evidence>
<feature type="chain" id="PRO_5015595254" evidence="2">
    <location>
        <begin position="22"/>
        <end position="364"/>
    </location>
</feature>
<keyword evidence="4" id="KW-1185">Reference proteome</keyword>
<protein>
    <submittedName>
        <fullName evidence="3">Uncharacterized protein</fullName>
    </submittedName>
</protein>
<reference evidence="3 4" key="1">
    <citation type="submission" date="2018-04" db="EMBL/GenBank/DDBJ databases">
        <title>Massilia violaceinigra sp. nov., a novel purple-pigmented bacterium isolated from Tianshan glacier, Xinjiang, China.</title>
        <authorList>
            <person name="Wang H."/>
        </authorList>
    </citation>
    <scope>NUCLEOTIDE SEQUENCE [LARGE SCALE GENOMIC DNA]</scope>
    <source>
        <strain evidence="3 4">B448-2</strain>
    </source>
</reference>
<comment type="caution">
    <text evidence="3">The sequence shown here is derived from an EMBL/GenBank/DDBJ whole genome shotgun (WGS) entry which is preliminary data.</text>
</comment>
<organism evidence="3 4">
    <name type="scientific">Massilia glaciei</name>
    <dbReference type="NCBI Taxonomy" id="1524097"/>
    <lineage>
        <taxon>Bacteria</taxon>
        <taxon>Pseudomonadati</taxon>
        <taxon>Pseudomonadota</taxon>
        <taxon>Betaproteobacteria</taxon>
        <taxon>Burkholderiales</taxon>
        <taxon>Oxalobacteraceae</taxon>
        <taxon>Telluria group</taxon>
        <taxon>Massilia</taxon>
    </lineage>
</organism>
<gene>
    <name evidence="3" type="ORF">C7C56_015715</name>
</gene>
<feature type="signal peptide" evidence="2">
    <location>
        <begin position="1"/>
        <end position="21"/>
    </location>
</feature>
<dbReference type="RefSeq" id="WP_106758322.1">
    <property type="nucleotide sequence ID" value="NZ_PXWF02000242.1"/>
</dbReference>
<evidence type="ECO:0000313" key="3">
    <source>
        <dbReference type="EMBL" id="PWF46688.1"/>
    </source>
</evidence>
<dbReference type="Proteomes" id="UP000241421">
    <property type="component" value="Unassembled WGS sequence"/>
</dbReference>
<feature type="compositionally biased region" description="Basic and acidic residues" evidence="1">
    <location>
        <begin position="192"/>
        <end position="206"/>
    </location>
</feature>